<sequence length="72" mass="7751">RFSSVMGSIDGNDFQEIVPTTLPSGCDSGDEVDKASQQGLRCSFDRLSIDVLKLLCKGEGLLESGTKKELVE</sequence>
<evidence type="ECO:0000313" key="2">
    <source>
        <dbReference type="Proteomes" id="UP000789920"/>
    </source>
</evidence>
<dbReference type="EMBL" id="CAJVQC010130639">
    <property type="protein sequence ID" value="CAG8841517.1"/>
    <property type="molecule type" value="Genomic_DNA"/>
</dbReference>
<dbReference type="Proteomes" id="UP000789920">
    <property type="component" value="Unassembled WGS sequence"/>
</dbReference>
<feature type="non-terminal residue" evidence="1">
    <location>
        <position position="72"/>
    </location>
</feature>
<comment type="caution">
    <text evidence="1">The sequence shown here is derived from an EMBL/GenBank/DDBJ whole genome shotgun (WGS) entry which is preliminary data.</text>
</comment>
<proteinExistence type="predicted"/>
<accession>A0ACA9SL01</accession>
<gene>
    <name evidence="1" type="ORF">RPERSI_LOCUS31912</name>
</gene>
<protein>
    <submittedName>
        <fullName evidence="1">24642_t:CDS:1</fullName>
    </submittedName>
</protein>
<name>A0ACA9SL01_9GLOM</name>
<reference evidence="1" key="1">
    <citation type="submission" date="2021-06" db="EMBL/GenBank/DDBJ databases">
        <authorList>
            <person name="Kallberg Y."/>
            <person name="Tangrot J."/>
            <person name="Rosling A."/>
        </authorList>
    </citation>
    <scope>NUCLEOTIDE SEQUENCE</scope>
    <source>
        <strain evidence="1">MA461A</strain>
    </source>
</reference>
<keyword evidence="2" id="KW-1185">Reference proteome</keyword>
<organism evidence="1 2">
    <name type="scientific">Racocetra persica</name>
    <dbReference type="NCBI Taxonomy" id="160502"/>
    <lineage>
        <taxon>Eukaryota</taxon>
        <taxon>Fungi</taxon>
        <taxon>Fungi incertae sedis</taxon>
        <taxon>Mucoromycota</taxon>
        <taxon>Glomeromycotina</taxon>
        <taxon>Glomeromycetes</taxon>
        <taxon>Diversisporales</taxon>
        <taxon>Gigasporaceae</taxon>
        <taxon>Racocetra</taxon>
    </lineage>
</organism>
<evidence type="ECO:0000313" key="1">
    <source>
        <dbReference type="EMBL" id="CAG8841517.1"/>
    </source>
</evidence>
<feature type="non-terminal residue" evidence="1">
    <location>
        <position position="1"/>
    </location>
</feature>